<gene>
    <name evidence="2" type="ORF">HFO42_31815</name>
</gene>
<evidence type="ECO:0000313" key="2">
    <source>
        <dbReference type="EMBL" id="MBY5632621.1"/>
    </source>
</evidence>
<sequence length="284" mass="32395">MTDDAAVTPEPTKTAADIELRRYEARLGVWKVVLGTMIVGLAGVLIPGLVSFYTTYFESLRKDAELSQAQQAAHQQYIKDFFDTAVNQDIELRIRFANYFANLSGEDQRQLWQSYRDSQTETRGTLRTLINELERKMTLLNPERQNEFSTAEKAAEYKELERRRDWAYREIGYVAIESTAVSTQGRSKRALYDETVELVARLAGRTAPFDPSGKDWVRFWTLYNVELIDVESREFARVMIAIGNALKRLAATQSLPDDELKKLVQDLTALAHQELSGLTRAVAQ</sequence>
<keyword evidence="1" id="KW-0812">Transmembrane</keyword>
<feature type="transmembrane region" description="Helical" evidence="1">
    <location>
        <begin position="29"/>
        <end position="53"/>
    </location>
</feature>
<keyword evidence="1" id="KW-1133">Transmembrane helix</keyword>
<protein>
    <submittedName>
        <fullName evidence="2">Uncharacterized protein</fullName>
    </submittedName>
</protein>
<evidence type="ECO:0000256" key="1">
    <source>
        <dbReference type="SAM" id="Phobius"/>
    </source>
</evidence>
<dbReference type="RefSeq" id="WP_222262052.1">
    <property type="nucleotide sequence ID" value="NZ_JAAXEB010000016.1"/>
</dbReference>
<accession>A0AAJ1EHM6</accession>
<name>A0AAJ1EHM6_RHILE</name>
<dbReference type="AlphaFoldDB" id="A0AAJ1EHM6"/>
<keyword evidence="1" id="KW-0472">Membrane</keyword>
<dbReference type="EMBL" id="JAAXEP010000022">
    <property type="protein sequence ID" value="MBY5632621.1"/>
    <property type="molecule type" value="Genomic_DNA"/>
</dbReference>
<organism evidence="2 3">
    <name type="scientific">Rhizobium leguminosarum</name>
    <dbReference type="NCBI Taxonomy" id="384"/>
    <lineage>
        <taxon>Bacteria</taxon>
        <taxon>Pseudomonadati</taxon>
        <taxon>Pseudomonadota</taxon>
        <taxon>Alphaproteobacteria</taxon>
        <taxon>Hyphomicrobiales</taxon>
        <taxon>Rhizobiaceae</taxon>
        <taxon>Rhizobium/Agrobacterium group</taxon>
        <taxon>Rhizobium</taxon>
    </lineage>
</organism>
<evidence type="ECO:0000313" key="3">
    <source>
        <dbReference type="Proteomes" id="UP000825699"/>
    </source>
</evidence>
<reference evidence="2" key="1">
    <citation type="submission" date="2020-04" db="EMBL/GenBank/DDBJ databases">
        <title>Global-level population genomics supports evidence of horizontal gene transfer on evolution of Rhizobia in Lentils.</title>
        <authorList>
            <person name="Gai Y."/>
            <person name="Cook D."/>
            <person name="Riely B."/>
        </authorList>
    </citation>
    <scope>NUCLEOTIDE SEQUENCE</scope>
    <source>
        <strain evidence="2">Derici101B</strain>
    </source>
</reference>
<proteinExistence type="predicted"/>
<dbReference type="Proteomes" id="UP000825699">
    <property type="component" value="Unassembled WGS sequence"/>
</dbReference>
<comment type="caution">
    <text evidence="2">The sequence shown here is derived from an EMBL/GenBank/DDBJ whole genome shotgun (WGS) entry which is preliminary data.</text>
</comment>